<accession>A0ABR7JTL8</accession>
<evidence type="ECO:0000313" key="1">
    <source>
        <dbReference type="EMBL" id="MBC5998210.1"/>
    </source>
</evidence>
<organism evidence="1 2">
    <name type="scientific">Romboutsia faecis</name>
    <dbReference type="NCBI Taxonomy" id="2764597"/>
    <lineage>
        <taxon>Bacteria</taxon>
        <taxon>Bacillati</taxon>
        <taxon>Bacillota</taxon>
        <taxon>Clostridia</taxon>
        <taxon>Peptostreptococcales</taxon>
        <taxon>Peptostreptococcaceae</taxon>
        <taxon>Romboutsia</taxon>
    </lineage>
</organism>
<dbReference type="InterPro" id="IPR001646">
    <property type="entry name" value="5peptide_repeat"/>
</dbReference>
<gene>
    <name evidence="1" type="ORF">H8923_15765</name>
</gene>
<dbReference type="SUPFAM" id="SSF141571">
    <property type="entry name" value="Pentapeptide repeat-like"/>
    <property type="match status" value="1"/>
</dbReference>
<comment type="caution">
    <text evidence="1">The sequence shown here is derived from an EMBL/GenBank/DDBJ whole genome shotgun (WGS) entry which is preliminary data.</text>
</comment>
<keyword evidence="2" id="KW-1185">Reference proteome</keyword>
<name>A0ABR7JTL8_9FIRM</name>
<dbReference type="RefSeq" id="WP_187127987.1">
    <property type="nucleotide sequence ID" value="NZ_JACRWE010000012.1"/>
</dbReference>
<reference evidence="1 2" key="1">
    <citation type="submission" date="2020-08" db="EMBL/GenBank/DDBJ databases">
        <authorList>
            <person name="Liu C."/>
            <person name="Sun Q."/>
        </authorList>
    </citation>
    <scope>NUCLEOTIDE SEQUENCE [LARGE SCALE GENOMIC DNA]</scope>
    <source>
        <strain evidence="1 2">NSJ-18</strain>
    </source>
</reference>
<proteinExistence type="predicted"/>
<evidence type="ECO:0000313" key="2">
    <source>
        <dbReference type="Proteomes" id="UP000609849"/>
    </source>
</evidence>
<dbReference type="Pfam" id="PF00805">
    <property type="entry name" value="Pentapeptide"/>
    <property type="match status" value="1"/>
</dbReference>
<dbReference type="EMBL" id="JACRWE010000012">
    <property type="protein sequence ID" value="MBC5998210.1"/>
    <property type="molecule type" value="Genomic_DNA"/>
</dbReference>
<protein>
    <submittedName>
        <fullName evidence="1">Pentapeptide repeat-containing protein</fullName>
    </submittedName>
</protein>
<dbReference type="Gene3D" id="2.160.20.80">
    <property type="entry name" value="E3 ubiquitin-protein ligase SopA"/>
    <property type="match status" value="1"/>
</dbReference>
<sequence>MSRKYFEEYDLIDANFKHICFEYTQFTQCNMTRSDFRGTYGYIIDIQSNKLKKAKFSFLEVRNLLISIDIVID</sequence>
<dbReference type="Proteomes" id="UP000609849">
    <property type="component" value="Unassembled WGS sequence"/>
</dbReference>